<comment type="caution">
    <text evidence="1">The sequence shown here is derived from an EMBL/GenBank/DDBJ whole genome shotgun (WGS) entry which is preliminary data.</text>
</comment>
<sequence>MQARVDGDLISRISTLVAWYDSYDNIMDLRWIVKIPALSDDEEWQLRRPLSPPHLGSATKHQQE</sequence>
<dbReference type="EMBL" id="QGKY02000164">
    <property type="protein sequence ID" value="KAF2592293.1"/>
    <property type="molecule type" value="Genomic_DNA"/>
</dbReference>
<accession>A0A8S9KFS2</accession>
<gene>
    <name evidence="1" type="ORF">F2Q70_00043782</name>
</gene>
<dbReference type="AlphaFoldDB" id="A0A8S9KFS2"/>
<name>A0A8S9KFS2_BRACR</name>
<protein>
    <submittedName>
        <fullName evidence="1">Uncharacterized protein</fullName>
    </submittedName>
</protein>
<organism evidence="1">
    <name type="scientific">Brassica cretica</name>
    <name type="common">Mustard</name>
    <dbReference type="NCBI Taxonomy" id="69181"/>
    <lineage>
        <taxon>Eukaryota</taxon>
        <taxon>Viridiplantae</taxon>
        <taxon>Streptophyta</taxon>
        <taxon>Embryophyta</taxon>
        <taxon>Tracheophyta</taxon>
        <taxon>Spermatophyta</taxon>
        <taxon>Magnoliopsida</taxon>
        <taxon>eudicotyledons</taxon>
        <taxon>Gunneridae</taxon>
        <taxon>Pentapetalae</taxon>
        <taxon>rosids</taxon>
        <taxon>malvids</taxon>
        <taxon>Brassicales</taxon>
        <taxon>Brassicaceae</taxon>
        <taxon>Brassiceae</taxon>
        <taxon>Brassica</taxon>
    </lineage>
</organism>
<proteinExistence type="predicted"/>
<evidence type="ECO:0000313" key="1">
    <source>
        <dbReference type="EMBL" id="KAF2592293.1"/>
    </source>
</evidence>
<reference evidence="1" key="1">
    <citation type="submission" date="2019-12" db="EMBL/GenBank/DDBJ databases">
        <title>Genome sequencing and annotation of Brassica cretica.</title>
        <authorList>
            <person name="Studholme D.J."/>
            <person name="Sarris P.F."/>
        </authorList>
    </citation>
    <scope>NUCLEOTIDE SEQUENCE</scope>
    <source>
        <strain evidence="1">PFS-102/07</strain>
        <tissue evidence="1">Leaf</tissue>
    </source>
</reference>